<dbReference type="InterPro" id="IPR028061">
    <property type="entry name" value="Fis1_TPR_C"/>
</dbReference>
<protein>
    <recommendedName>
        <fullName evidence="1">Mitochondrial fission 1 protein</fullName>
    </recommendedName>
</protein>
<dbReference type="InterPro" id="IPR011990">
    <property type="entry name" value="TPR-like_helical_dom_sf"/>
</dbReference>
<dbReference type="InterPro" id="IPR033745">
    <property type="entry name" value="Fis1_cytosol"/>
</dbReference>
<dbReference type="Gene3D" id="1.25.40.10">
    <property type="entry name" value="Tetratricopeptide repeat domain"/>
    <property type="match status" value="1"/>
</dbReference>
<dbReference type="Pfam" id="PF14853">
    <property type="entry name" value="Fis1_TPR_C"/>
    <property type="match status" value="1"/>
</dbReference>
<sequence>MPTDLPYAAEAESSLSPDELEVLRRQYYKEIEQGHVTIQSKFNYDAQLMISSEIYSASPDHRRECTYYIAVGYYKLRNYAYARKFNNLLLSVEPGNMQAQSLSTLIENAVKRDGLIVLAVPSGISLHMKVIVEGPIVGVGVGFENKSTQPMKEARMGEGLGGC</sequence>
<keyword evidence="3" id="KW-1185">Reference proteome</keyword>
<accession>A0ABR5BSU6</accession>
<reference evidence="2 3" key="1">
    <citation type="submission" date="2015-01" db="EMBL/GenBank/DDBJ databases">
        <title>The Genome Sequence of Cryptococcus gattii EJB2.</title>
        <authorList>
            <consortium name="The Broad Institute Genomics Platform"/>
            <person name="Cuomo C."/>
            <person name="Litvintseva A."/>
            <person name="Chen Y."/>
            <person name="Heitman J."/>
            <person name="Sun S."/>
            <person name="Springer D."/>
            <person name="Dromer F."/>
            <person name="Young S."/>
            <person name="Zeng Q."/>
            <person name="Gargeya S."/>
            <person name="Abouelleil A."/>
            <person name="Alvarado L."/>
            <person name="Chapman S.B."/>
            <person name="Gainer-Dewar J."/>
            <person name="Goldberg J."/>
            <person name="Griggs A."/>
            <person name="Gujja S."/>
            <person name="Hansen M."/>
            <person name="Howarth C."/>
            <person name="Imamovic A."/>
            <person name="Larimer J."/>
            <person name="Murphy C."/>
            <person name="Naylor J."/>
            <person name="Pearson M."/>
            <person name="Priest M."/>
            <person name="Roberts A."/>
            <person name="Saif S."/>
            <person name="Shea T."/>
            <person name="Sykes S."/>
            <person name="Wortman J."/>
            <person name="Nusbaum C."/>
            <person name="Birren B."/>
        </authorList>
    </citation>
    <scope>NUCLEOTIDE SEQUENCE [LARGE SCALE GENOMIC DNA]</scope>
    <source>
        <strain evidence="2 3">EJB2</strain>
    </source>
</reference>
<dbReference type="InterPro" id="IPR016543">
    <property type="entry name" value="Fis1"/>
</dbReference>
<evidence type="ECO:0000313" key="2">
    <source>
        <dbReference type="EMBL" id="KIR78711.1"/>
    </source>
</evidence>
<dbReference type="EMBL" id="KN848709">
    <property type="protein sequence ID" value="KIR78711.1"/>
    <property type="molecule type" value="Genomic_DNA"/>
</dbReference>
<organism evidence="2 3">
    <name type="scientific">Cryptococcus gattii EJB2</name>
    <dbReference type="NCBI Taxonomy" id="1296103"/>
    <lineage>
        <taxon>Eukaryota</taxon>
        <taxon>Fungi</taxon>
        <taxon>Dikarya</taxon>
        <taxon>Basidiomycota</taxon>
        <taxon>Agaricomycotina</taxon>
        <taxon>Tremellomycetes</taxon>
        <taxon>Tremellales</taxon>
        <taxon>Cryptococcaceae</taxon>
        <taxon>Cryptococcus</taxon>
        <taxon>Cryptococcus gattii species complex</taxon>
    </lineage>
</organism>
<dbReference type="Proteomes" id="UP000054272">
    <property type="component" value="Unassembled WGS sequence"/>
</dbReference>
<evidence type="ECO:0000256" key="1">
    <source>
        <dbReference type="ARBA" id="ARBA00014314"/>
    </source>
</evidence>
<gene>
    <name evidence="2" type="ORF">I306_04280</name>
</gene>
<evidence type="ECO:0000313" key="3">
    <source>
        <dbReference type="Proteomes" id="UP000054272"/>
    </source>
</evidence>
<dbReference type="CDD" id="cd12212">
    <property type="entry name" value="Fis1"/>
    <property type="match status" value="1"/>
</dbReference>
<name>A0ABR5BSU6_9TREE</name>
<dbReference type="PANTHER" id="PTHR13247">
    <property type="entry name" value="TETRATRICOPEPTIDE REPEAT PROTEIN 11 TPR REPEAT PROTEIN 11"/>
    <property type="match status" value="1"/>
</dbReference>
<dbReference type="SUPFAM" id="SSF48452">
    <property type="entry name" value="TPR-like"/>
    <property type="match status" value="1"/>
</dbReference>
<dbReference type="PANTHER" id="PTHR13247:SF0">
    <property type="entry name" value="MITOCHONDRIAL FISSION 1 PROTEIN"/>
    <property type="match status" value="1"/>
</dbReference>
<proteinExistence type="predicted"/>